<reference evidence="1" key="1">
    <citation type="submission" date="2023-03" db="EMBL/GenBank/DDBJ databases">
        <title>Massive genome expansion in bonnet fungi (Mycena s.s.) driven by repeated elements and novel gene families across ecological guilds.</title>
        <authorList>
            <consortium name="Lawrence Berkeley National Laboratory"/>
            <person name="Harder C.B."/>
            <person name="Miyauchi S."/>
            <person name="Viragh M."/>
            <person name="Kuo A."/>
            <person name="Thoen E."/>
            <person name="Andreopoulos B."/>
            <person name="Lu D."/>
            <person name="Skrede I."/>
            <person name="Drula E."/>
            <person name="Henrissat B."/>
            <person name="Morin E."/>
            <person name="Kohler A."/>
            <person name="Barry K."/>
            <person name="LaButti K."/>
            <person name="Morin E."/>
            <person name="Salamov A."/>
            <person name="Lipzen A."/>
            <person name="Mereny Z."/>
            <person name="Hegedus B."/>
            <person name="Baldrian P."/>
            <person name="Stursova M."/>
            <person name="Weitz H."/>
            <person name="Taylor A."/>
            <person name="Grigoriev I.V."/>
            <person name="Nagy L.G."/>
            <person name="Martin F."/>
            <person name="Kauserud H."/>
        </authorList>
    </citation>
    <scope>NUCLEOTIDE SEQUENCE</scope>
    <source>
        <strain evidence="1">CBHHK200</strain>
    </source>
</reference>
<sequence>MWSRGPHARRLGRSGLQDRYQLEVFRGNVDFCMHDTDSPASLSRCVGLRRLRHGGSSCSENSFTTLTRDSRRGVGLLPRHTRHFLCRSQHYPDLYDYRSSSPFGLVKSPRDQLTLRASPYFFVTIPTLQLPRSPHPLPIYLGHLHPRGVASMARDSSLTALPLPDPAKSLTPAPRRHLKALGLTLRHAGSSKVPPRSFAARFCTDADMDERLVGLARAI</sequence>
<evidence type="ECO:0000313" key="1">
    <source>
        <dbReference type="EMBL" id="KAJ7021536.1"/>
    </source>
</evidence>
<proteinExistence type="predicted"/>
<dbReference type="AlphaFoldDB" id="A0AAD6S7A7"/>
<dbReference type="Proteomes" id="UP001218188">
    <property type="component" value="Unassembled WGS sequence"/>
</dbReference>
<accession>A0AAD6S7A7</accession>
<organism evidence="1 2">
    <name type="scientific">Mycena alexandri</name>
    <dbReference type="NCBI Taxonomy" id="1745969"/>
    <lineage>
        <taxon>Eukaryota</taxon>
        <taxon>Fungi</taxon>
        <taxon>Dikarya</taxon>
        <taxon>Basidiomycota</taxon>
        <taxon>Agaricomycotina</taxon>
        <taxon>Agaricomycetes</taxon>
        <taxon>Agaricomycetidae</taxon>
        <taxon>Agaricales</taxon>
        <taxon>Marasmiineae</taxon>
        <taxon>Mycenaceae</taxon>
        <taxon>Mycena</taxon>
    </lineage>
</organism>
<comment type="caution">
    <text evidence="1">The sequence shown here is derived from an EMBL/GenBank/DDBJ whole genome shotgun (WGS) entry which is preliminary data.</text>
</comment>
<gene>
    <name evidence="1" type="ORF">C8F04DRAFT_263040</name>
</gene>
<dbReference type="EMBL" id="JARJCM010000228">
    <property type="protein sequence ID" value="KAJ7021536.1"/>
    <property type="molecule type" value="Genomic_DNA"/>
</dbReference>
<protein>
    <submittedName>
        <fullName evidence="1">Uncharacterized protein</fullName>
    </submittedName>
</protein>
<keyword evidence="2" id="KW-1185">Reference proteome</keyword>
<evidence type="ECO:0000313" key="2">
    <source>
        <dbReference type="Proteomes" id="UP001218188"/>
    </source>
</evidence>
<name>A0AAD6S7A7_9AGAR</name>